<comment type="caution">
    <text evidence="1">The sequence shown here is derived from an EMBL/GenBank/DDBJ whole genome shotgun (WGS) entry which is preliminary data.</text>
</comment>
<dbReference type="RefSeq" id="WP_209811253.1">
    <property type="nucleotide sequence ID" value="NZ_JAGGKT010000010.1"/>
</dbReference>
<dbReference type="InterPro" id="IPR036782">
    <property type="entry name" value="NE0471-like_N"/>
</dbReference>
<gene>
    <name evidence="1" type="ORF">J2Z37_003250</name>
</gene>
<dbReference type="Pfam" id="PF10387">
    <property type="entry name" value="DUF2442"/>
    <property type="match status" value="1"/>
</dbReference>
<accession>A0ABS4GSY0</accession>
<dbReference type="InterPro" id="IPR018841">
    <property type="entry name" value="DUF2442"/>
</dbReference>
<evidence type="ECO:0000313" key="2">
    <source>
        <dbReference type="Proteomes" id="UP001519343"/>
    </source>
</evidence>
<protein>
    <recommendedName>
        <fullName evidence="3">DUF2442 domain-containing protein</fullName>
    </recommendedName>
</protein>
<proteinExistence type="predicted"/>
<evidence type="ECO:0000313" key="1">
    <source>
        <dbReference type="EMBL" id="MBP1933237.1"/>
    </source>
</evidence>
<dbReference type="EMBL" id="JAGGKT010000010">
    <property type="protein sequence ID" value="MBP1933237.1"/>
    <property type="molecule type" value="Genomic_DNA"/>
</dbReference>
<reference evidence="1 2" key="1">
    <citation type="submission" date="2021-03" db="EMBL/GenBank/DDBJ databases">
        <title>Genomic Encyclopedia of Type Strains, Phase IV (KMG-IV): sequencing the most valuable type-strain genomes for metagenomic binning, comparative biology and taxonomic classification.</title>
        <authorList>
            <person name="Goeker M."/>
        </authorList>
    </citation>
    <scope>NUCLEOTIDE SEQUENCE [LARGE SCALE GENOMIC DNA]</scope>
    <source>
        <strain evidence="1 2">DSM 24738</strain>
    </source>
</reference>
<sequence length="102" mass="11671">MVLVNKAVPIPGLDGRLFVHFDNGEQKFVNINPHMDGVLDILKNPEFFRKVYVDEELRTVTWPGELDLDPDSLYEEGIGIKEIESIIKAAKTPQFNEFLERA</sequence>
<evidence type="ECO:0008006" key="3">
    <source>
        <dbReference type="Google" id="ProtNLM"/>
    </source>
</evidence>
<keyword evidence="2" id="KW-1185">Reference proteome</keyword>
<name>A0ABS4GSY0_9BACL</name>
<dbReference type="SUPFAM" id="SSF143880">
    <property type="entry name" value="NE0471 N-terminal domain-like"/>
    <property type="match status" value="1"/>
</dbReference>
<dbReference type="Gene3D" id="3.30.2020.10">
    <property type="entry name" value="NE0471-like N-terminal domain"/>
    <property type="match status" value="1"/>
</dbReference>
<organism evidence="1 2">
    <name type="scientific">Ammoniphilus resinae</name>
    <dbReference type="NCBI Taxonomy" id="861532"/>
    <lineage>
        <taxon>Bacteria</taxon>
        <taxon>Bacillati</taxon>
        <taxon>Bacillota</taxon>
        <taxon>Bacilli</taxon>
        <taxon>Bacillales</taxon>
        <taxon>Paenibacillaceae</taxon>
        <taxon>Aneurinibacillus group</taxon>
        <taxon>Ammoniphilus</taxon>
    </lineage>
</organism>
<dbReference type="Proteomes" id="UP001519343">
    <property type="component" value="Unassembled WGS sequence"/>
</dbReference>